<name>A0AAV7HQV5_DENCH</name>
<dbReference type="AlphaFoldDB" id="A0AAV7HQV5"/>
<organism evidence="1 2">
    <name type="scientific">Dendrobium chrysotoxum</name>
    <name type="common">Orchid</name>
    <dbReference type="NCBI Taxonomy" id="161865"/>
    <lineage>
        <taxon>Eukaryota</taxon>
        <taxon>Viridiplantae</taxon>
        <taxon>Streptophyta</taxon>
        <taxon>Embryophyta</taxon>
        <taxon>Tracheophyta</taxon>
        <taxon>Spermatophyta</taxon>
        <taxon>Magnoliopsida</taxon>
        <taxon>Liliopsida</taxon>
        <taxon>Asparagales</taxon>
        <taxon>Orchidaceae</taxon>
        <taxon>Epidendroideae</taxon>
        <taxon>Malaxideae</taxon>
        <taxon>Dendrobiinae</taxon>
        <taxon>Dendrobium</taxon>
    </lineage>
</organism>
<keyword evidence="2" id="KW-1185">Reference proteome</keyword>
<evidence type="ECO:0000313" key="1">
    <source>
        <dbReference type="EMBL" id="KAH0470473.1"/>
    </source>
</evidence>
<proteinExistence type="predicted"/>
<evidence type="ECO:0000313" key="2">
    <source>
        <dbReference type="Proteomes" id="UP000775213"/>
    </source>
</evidence>
<gene>
    <name evidence="1" type="ORF">IEQ34_000196</name>
</gene>
<dbReference type="EMBL" id="JAGFBR010000001">
    <property type="protein sequence ID" value="KAH0470473.1"/>
    <property type="molecule type" value="Genomic_DNA"/>
</dbReference>
<comment type="caution">
    <text evidence="1">The sequence shown here is derived from an EMBL/GenBank/DDBJ whole genome shotgun (WGS) entry which is preliminary data.</text>
</comment>
<reference evidence="1 2" key="1">
    <citation type="journal article" date="2021" name="Hortic Res">
        <title>Chromosome-scale assembly of the Dendrobium chrysotoxum genome enhances the understanding of orchid evolution.</title>
        <authorList>
            <person name="Zhang Y."/>
            <person name="Zhang G.Q."/>
            <person name="Zhang D."/>
            <person name="Liu X.D."/>
            <person name="Xu X.Y."/>
            <person name="Sun W.H."/>
            <person name="Yu X."/>
            <person name="Zhu X."/>
            <person name="Wang Z.W."/>
            <person name="Zhao X."/>
            <person name="Zhong W.Y."/>
            <person name="Chen H."/>
            <person name="Yin W.L."/>
            <person name="Huang T."/>
            <person name="Niu S.C."/>
            <person name="Liu Z.J."/>
        </authorList>
    </citation>
    <scope>NUCLEOTIDE SEQUENCE [LARGE SCALE GENOMIC DNA]</scope>
    <source>
        <strain evidence="1">Lindl</strain>
    </source>
</reference>
<dbReference type="Proteomes" id="UP000775213">
    <property type="component" value="Unassembled WGS sequence"/>
</dbReference>
<accession>A0AAV7HQV5</accession>
<sequence length="106" mass="11888">MQIRLDILYDLLEWQLSYQQLDTLLVLANLSQSDSSRAVMMGLLNSSGGRSRLPRSLRGQLHSRSLASGLLLSSLLRTSHRRVANSYWGSSLPLSSDEKVKNSEKK</sequence>
<protein>
    <submittedName>
        <fullName evidence="1">Uncharacterized protein</fullName>
    </submittedName>
</protein>